<dbReference type="EMBL" id="CP071517">
    <property type="protein sequence ID" value="QSX73979.1"/>
    <property type="molecule type" value="Genomic_DNA"/>
</dbReference>
<keyword evidence="2" id="KW-1185">Reference proteome</keyword>
<sequence>MAARDDGHVYALRTPEGRSRRHRRSTGGIQMQAWRMAAVCATMGLATGCASLPDARVNYYLPRAEVVLKVERYVTCKNDRLRMWPMATLSAAYSADPARGPMQLDLAELDRWYAGSELAIALTADGRLSSINSTNQGDGQAWAKTAASVAGLAISLGTVPALPVAKIGGPLATEGEEAQARRLLCGLAKDATEGVAVFPYQARLQFDDPMDKGVVDDNFPVYEYPRRTWRLEPAFDDTWAERALATLAGEMHASAHPESTQAPTAALSVCTAKEGARCPDYPVIRARMPVRYAVRLLEKDRERSVGVVAVPQAGRIYDLPLPAPRLFGKQTAGLAFAADGSLTGISYGSTGGAAAMAEGGTSLAGSVTQTSAEDAERMNEQADEIASRARLERCLNDPATCQLR</sequence>
<name>A0ABX7RAG8_9GAMM</name>
<proteinExistence type="predicted"/>
<organism evidence="1 2">
    <name type="scientific">Lysobacter arenosi</name>
    <dbReference type="NCBI Taxonomy" id="2795387"/>
    <lineage>
        <taxon>Bacteria</taxon>
        <taxon>Pseudomonadati</taxon>
        <taxon>Pseudomonadota</taxon>
        <taxon>Gammaproteobacteria</taxon>
        <taxon>Lysobacterales</taxon>
        <taxon>Lysobacteraceae</taxon>
        <taxon>Lysobacter</taxon>
    </lineage>
</organism>
<dbReference type="RefSeq" id="WP_207526949.1">
    <property type="nucleotide sequence ID" value="NZ_CP071517.1"/>
</dbReference>
<reference evidence="1 2" key="1">
    <citation type="submission" date="2021-02" db="EMBL/GenBank/DDBJ databases">
        <title>Lysobacter arenosi sp. nov., isolated from soil of gangwondo yeongwol, south Korea.</title>
        <authorList>
            <person name="Kim K.R."/>
            <person name="Kim K.H."/>
            <person name="Jeon C.O."/>
        </authorList>
    </citation>
    <scope>NUCLEOTIDE SEQUENCE [LARGE SCALE GENOMIC DNA]</scope>
    <source>
        <strain evidence="1 2">R7</strain>
    </source>
</reference>
<dbReference type="Proteomes" id="UP000663400">
    <property type="component" value="Chromosome"/>
</dbReference>
<evidence type="ECO:0008006" key="3">
    <source>
        <dbReference type="Google" id="ProtNLM"/>
    </source>
</evidence>
<protein>
    <recommendedName>
        <fullName evidence="3">Lipoprotein</fullName>
    </recommendedName>
</protein>
<evidence type="ECO:0000313" key="1">
    <source>
        <dbReference type="EMBL" id="QSX73979.1"/>
    </source>
</evidence>
<evidence type="ECO:0000313" key="2">
    <source>
        <dbReference type="Proteomes" id="UP000663400"/>
    </source>
</evidence>
<accession>A0ABX7RAG8</accession>
<gene>
    <name evidence="1" type="ORF">HIV01_012195</name>
</gene>